<dbReference type="OrthoDB" id="1155335at2"/>
<dbReference type="Gene3D" id="3.90.70.10">
    <property type="entry name" value="Cysteine proteinases"/>
    <property type="match status" value="1"/>
</dbReference>
<dbReference type="eggNOG" id="ENOG5030ZSX">
    <property type="taxonomic scope" value="Bacteria"/>
</dbReference>
<evidence type="ECO:0000313" key="2">
    <source>
        <dbReference type="EMBL" id="EZH74099.1"/>
    </source>
</evidence>
<dbReference type="EMBL" id="AQRA01000004">
    <property type="protein sequence ID" value="EZH74099.1"/>
    <property type="molecule type" value="Genomic_DNA"/>
</dbReference>
<comment type="caution">
    <text evidence="2">The sequence shown here is derived from an EMBL/GenBank/DDBJ whole genome shotgun (WGS) entry which is preliminary data.</text>
</comment>
<dbReference type="AlphaFoldDB" id="A0A023BW00"/>
<evidence type="ECO:0000313" key="3">
    <source>
        <dbReference type="Proteomes" id="UP000023541"/>
    </source>
</evidence>
<protein>
    <recommendedName>
        <fullName evidence="4">Peptidase C1A papain C-terminal domain-containing protein</fullName>
    </recommendedName>
</protein>
<name>A0A023BW00_9FLAO</name>
<dbReference type="Proteomes" id="UP000023541">
    <property type="component" value="Unassembled WGS sequence"/>
</dbReference>
<dbReference type="RefSeq" id="WP_034241616.1">
    <property type="nucleotide sequence ID" value="NZ_AQRA01000004.1"/>
</dbReference>
<organism evidence="2 3">
    <name type="scientific">Aquimarina atlantica</name>
    <dbReference type="NCBI Taxonomy" id="1317122"/>
    <lineage>
        <taxon>Bacteria</taxon>
        <taxon>Pseudomonadati</taxon>
        <taxon>Bacteroidota</taxon>
        <taxon>Flavobacteriia</taxon>
        <taxon>Flavobacteriales</taxon>
        <taxon>Flavobacteriaceae</taxon>
        <taxon>Aquimarina</taxon>
    </lineage>
</organism>
<feature type="chain" id="PRO_5001517513" description="Peptidase C1A papain C-terminal domain-containing protein" evidence="1">
    <location>
        <begin position="19"/>
        <end position="413"/>
    </location>
</feature>
<dbReference type="SUPFAM" id="SSF54001">
    <property type="entry name" value="Cysteine proteinases"/>
    <property type="match status" value="1"/>
</dbReference>
<evidence type="ECO:0000256" key="1">
    <source>
        <dbReference type="SAM" id="SignalP"/>
    </source>
</evidence>
<sequence length="413" mass="44867">MKKSLLLLLLLLSTQLFSQTIPCDFSWNNAPTTGGNRDFVTSARAQIDQGPCLSFAFNAAIETMYGIENSVYGSSLFSLSDAYLDYKVWNAPNYLPILNSSFKIPLAVAGGEINAFAPQTCPVNNPDINGCSIPRGSVLAYINHANGQRSYRIFLDTNFSPPVWAVDDGGALGNYVTVGNATQLSTSDINSVNDIKTKILNNGPIVVKVSGIQNGVHDAKKFRNYNIPAAGLSYHAFTIIGWTSDSRWVIKDSWRGMSGIVNTNQNVDIVGLMNSGSVELYQVSGISYNGNNTSTNPTVLSVNECIPTINLTLSSISLDIDYAHIGGYLYHKFWVSSNIPVDRWVWGIDYPNGSLKRSQVDNSDSSSILMSPTTSGLVTVYVRAYKNGQTVTKERRIHLSNGQSSGGGPENGW</sequence>
<keyword evidence="1" id="KW-0732">Signal</keyword>
<evidence type="ECO:0008006" key="4">
    <source>
        <dbReference type="Google" id="ProtNLM"/>
    </source>
</evidence>
<feature type="signal peptide" evidence="1">
    <location>
        <begin position="1"/>
        <end position="18"/>
    </location>
</feature>
<dbReference type="STRING" id="1317122.ATO12_14590"/>
<reference evidence="2 3" key="1">
    <citation type="submission" date="2014-04" db="EMBL/GenBank/DDBJ databases">
        <title>Aquimarina sp. 22II-S11-z7 Genome Sequencing.</title>
        <authorList>
            <person name="Lai Q."/>
        </authorList>
    </citation>
    <scope>NUCLEOTIDE SEQUENCE [LARGE SCALE GENOMIC DNA]</scope>
    <source>
        <strain evidence="2 3">22II-S11-z7</strain>
    </source>
</reference>
<dbReference type="InterPro" id="IPR038765">
    <property type="entry name" value="Papain-like_cys_pep_sf"/>
</dbReference>
<gene>
    <name evidence="2" type="ORF">ATO12_14590</name>
</gene>
<accession>A0A023BW00</accession>
<keyword evidence="3" id="KW-1185">Reference proteome</keyword>
<proteinExistence type="predicted"/>